<organism evidence="1">
    <name type="scientific">marine metagenome</name>
    <dbReference type="NCBI Taxonomy" id="408172"/>
    <lineage>
        <taxon>unclassified sequences</taxon>
        <taxon>metagenomes</taxon>
        <taxon>ecological metagenomes</taxon>
    </lineage>
</organism>
<accession>A0A382LVF9</accession>
<sequence length="82" mass="9545">NTRYFLDCRSGIIEAKVFLSLPDIREQIQKLVPYSSSDSDDDFSLFHFEEKHVKFISSISVSEDYQVDRLLGYIHALSRLKS</sequence>
<protein>
    <submittedName>
        <fullName evidence="1">Uncharacterized protein</fullName>
    </submittedName>
</protein>
<gene>
    <name evidence="1" type="ORF">METZ01_LOCUS293337</name>
</gene>
<dbReference type="EMBL" id="UINC01089412">
    <property type="protein sequence ID" value="SVC40483.1"/>
    <property type="molecule type" value="Genomic_DNA"/>
</dbReference>
<proteinExistence type="predicted"/>
<reference evidence="1" key="1">
    <citation type="submission" date="2018-05" db="EMBL/GenBank/DDBJ databases">
        <authorList>
            <person name="Lanie J.A."/>
            <person name="Ng W.-L."/>
            <person name="Kazmierczak K.M."/>
            <person name="Andrzejewski T.M."/>
            <person name="Davidsen T.M."/>
            <person name="Wayne K.J."/>
            <person name="Tettelin H."/>
            <person name="Glass J.I."/>
            <person name="Rusch D."/>
            <person name="Podicherti R."/>
            <person name="Tsui H.-C.T."/>
            <person name="Winkler M.E."/>
        </authorList>
    </citation>
    <scope>NUCLEOTIDE SEQUENCE</scope>
</reference>
<feature type="non-terminal residue" evidence="1">
    <location>
        <position position="1"/>
    </location>
</feature>
<name>A0A382LVF9_9ZZZZ</name>
<evidence type="ECO:0000313" key="1">
    <source>
        <dbReference type="EMBL" id="SVC40483.1"/>
    </source>
</evidence>
<dbReference type="AlphaFoldDB" id="A0A382LVF9"/>